<feature type="modified residue" description="N6-(pyridoxal phosphate)lysine" evidence="3">
    <location>
        <position position="242"/>
    </location>
</feature>
<dbReference type="FunFam" id="3.40.640.10:FF:000046">
    <property type="entry name" value="Cystathionine gamma-lyase"/>
    <property type="match status" value="1"/>
</dbReference>
<dbReference type="STRING" id="1817813.A2008_04425"/>
<dbReference type="SUPFAM" id="SSF53383">
    <property type="entry name" value="PLP-dependent transferases"/>
    <property type="match status" value="1"/>
</dbReference>
<keyword evidence="5" id="KW-0456">Lyase</keyword>
<dbReference type="PIRSF" id="PIRSF001434">
    <property type="entry name" value="CGS"/>
    <property type="match status" value="1"/>
</dbReference>
<proteinExistence type="inferred from homology"/>
<dbReference type="Proteomes" id="UP000178735">
    <property type="component" value="Unassembled WGS sequence"/>
</dbReference>
<dbReference type="PANTHER" id="PTHR11808">
    <property type="entry name" value="TRANS-SULFURATION ENZYME FAMILY MEMBER"/>
    <property type="match status" value="1"/>
</dbReference>
<comment type="caution">
    <text evidence="5">The sequence shown here is derived from an EMBL/GenBank/DDBJ whole genome shotgun (WGS) entry which is preliminary data.</text>
</comment>
<reference evidence="5 6" key="1">
    <citation type="journal article" date="2016" name="Nat. Commun.">
        <title>Thousands of microbial genomes shed light on interconnected biogeochemical processes in an aquifer system.</title>
        <authorList>
            <person name="Anantharaman K."/>
            <person name="Brown C.T."/>
            <person name="Hug L.A."/>
            <person name="Sharon I."/>
            <person name="Castelle C.J."/>
            <person name="Probst A.J."/>
            <person name="Thomas B.C."/>
            <person name="Singh A."/>
            <person name="Wilkins M.J."/>
            <person name="Karaoz U."/>
            <person name="Brodie E.L."/>
            <person name="Williams K.H."/>
            <person name="Hubbard S.S."/>
            <person name="Banfield J.F."/>
        </authorList>
    </citation>
    <scope>NUCLEOTIDE SEQUENCE [LARGE SCALE GENOMIC DNA]</scope>
</reference>
<evidence type="ECO:0000256" key="1">
    <source>
        <dbReference type="ARBA" id="ARBA00001933"/>
    </source>
</evidence>
<evidence type="ECO:0000313" key="6">
    <source>
        <dbReference type="Proteomes" id="UP000178735"/>
    </source>
</evidence>
<dbReference type="InterPro" id="IPR015424">
    <property type="entry name" value="PyrdxlP-dep_Trfase"/>
</dbReference>
<dbReference type="Gene3D" id="3.40.640.10">
    <property type="entry name" value="Type I PLP-dependent aspartate aminotransferase-like (Major domain)"/>
    <property type="match status" value="1"/>
</dbReference>
<dbReference type="GO" id="GO:0019346">
    <property type="term" value="P:transsulfuration"/>
    <property type="evidence" value="ECO:0007669"/>
    <property type="project" value="InterPro"/>
</dbReference>
<evidence type="ECO:0000256" key="3">
    <source>
        <dbReference type="PIRSR" id="PIRSR001434-2"/>
    </source>
</evidence>
<gene>
    <name evidence="5" type="ORF">A2008_04425</name>
</gene>
<dbReference type="AlphaFoldDB" id="A0A1F7WU99"/>
<name>A0A1F7WU99_9BACT</name>
<accession>A0A1F7WU99</accession>
<dbReference type="GO" id="GO:0030170">
    <property type="term" value="F:pyridoxal phosphate binding"/>
    <property type="evidence" value="ECO:0007669"/>
    <property type="project" value="InterPro"/>
</dbReference>
<comment type="similarity">
    <text evidence="4">Belongs to the trans-sulfuration enzymes family.</text>
</comment>
<evidence type="ECO:0000313" key="5">
    <source>
        <dbReference type="EMBL" id="OGM05655.1"/>
    </source>
</evidence>
<comment type="cofactor">
    <cofactor evidence="1 4">
        <name>pyridoxal 5'-phosphate</name>
        <dbReference type="ChEBI" id="CHEBI:597326"/>
    </cofactor>
</comment>
<dbReference type="GO" id="GO:0005737">
    <property type="term" value="C:cytoplasm"/>
    <property type="evidence" value="ECO:0007669"/>
    <property type="project" value="TreeGrafter"/>
</dbReference>
<dbReference type="PANTHER" id="PTHR11808:SF80">
    <property type="entry name" value="CYSTATHIONINE GAMMA-LYASE"/>
    <property type="match status" value="1"/>
</dbReference>
<dbReference type="Gene3D" id="3.90.1150.10">
    <property type="entry name" value="Aspartate Aminotransferase, domain 1"/>
    <property type="match status" value="1"/>
</dbReference>
<keyword evidence="2 3" id="KW-0663">Pyridoxal phosphate</keyword>
<dbReference type="Pfam" id="PF01053">
    <property type="entry name" value="Cys_Met_Meta_PP"/>
    <property type="match status" value="1"/>
</dbReference>
<evidence type="ECO:0000256" key="2">
    <source>
        <dbReference type="ARBA" id="ARBA00022898"/>
    </source>
</evidence>
<evidence type="ECO:0000256" key="4">
    <source>
        <dbReference type="RuleBase" id="RU362118"/>
    </source>
</evidence>
<dbReference type="InterPro" id="IPR000277">
    <property type="entry name" value="Cys/Met-Metab_PyrdxlP-dep_enz"/>
</dbReference>
<dbReference type="EMBL" id="MGFH01000105">
    <property type="protein sequence ID" value="OGM05655.1"/>
    <property type="molecule type" value="Genomic_DNA"/>
</dbReference>
<dbReference type="InterPro" id="IPR015422">
    <property type="entry name" value="PyrdxlP-dep_Trfase_small"/>
</dbReference>
<dbReference type="InterPro" id="IPR015421">
    <property type="entry name" value="PyrdxlP-dep_Trfase_major"/>
</dbReference>
<protein>
    <submittedName>
        <fullName evidence="5">Cystathionine gamma-lyase</fullName>
    </submittedName>
</protein>
<dbReference type="GO" id="GO:0016846">
    <property type="term" value="F:carbon-sulfur lyase activity"/>
    <property type="evidence" value="ECO:0007669"/>
    <property type="project" value="TreeGrafter"/>
</dbReference>
<sequence length="442" mass="48799">MKKNIKNDSKDSKKVAAKGYRVSSKLIHGPELMTKQWDFSHHVVPPQSSSVTYAVSSAQRGALGFIQFASDKDVHKTPILIYDRLEEPNRNMLEERLALAEGGEMAIAFTTGMAAISAILGVLTRTGEHIIAHHTLYGCTYSLLANWFPRDGRGVTFTNLLDIEKVMREIKKETRVIYLETPSNPILEIIDIGELRKAVDKINAKRKKEETIKIVVDNTFATPFCQRPISLGADISLASLTKGIGGFGTDMGGIVVGPKELRHPLMMYRKDFGGVLAPKSAWPTLVYGLPTLDVRMRKQQETAMRVASYLENHPKVARAIYPGLKSHPQYKIARKQLIDCDGNFAPGSMLYFVLKGKPAVAWKSGSTIIDYLAEKSLVITLAVSLGMIKTLIEHPSSMTHAAIPVEEQEKFGIDPGGIRLSIGIEDSCDILNDLDTALKLIK</sequence>
<organism evidence="5 6">
    <name type="scientific">Candidatus Wallbacteria bacterium GWC2_49_35</name>
    <dbReference type="NCBI Taxonomy" id="1817813"/>
    <lineage>
        <taxon>Bacteria</taxon>
        <taxon>Candidatus Walliibacteriota</taxon>
    </lineage>
</organism>